<proteinExistence type="inferred from homology"/>
<keyword evidence="7" id="KW-1185">Reference proteome</keyword>
<dbReference type="Pfam" id="PF13927">
    <property type="entry name" value="Ig_3"/>
    <property type="match status" value="1"/>
</dbReference>
<evidence type="ECO:0000256" key="2">
    <source>
        <dbReference type="ARBA" id="ARBA00023170"/>
    </source>
</evidence>
<evidence type="ECO:0000256" key="1">
    <source>
        <dbReference type="ARBA" id="ARBA00007343"/>
    </source>
</evidence>
<dbReference type="PANTHER" id="PTHR45930:SF4">
    <property type="entry name" value="ADHESION G PROTEIN-COUPLED RECEPTOR A3"/>
    <property type="match status" value="1"/>
</dbReference>
<dbReference type="Pfam" id="PF07699">
    <property type="entry name" value="Ephrin_rec_like"/>
    <property type="match status" value="1"/>
</dbReference>
<dbReference type="InterPro" id="IPR011641">
    <property type="entry name" value="Tyr-kin_ephrin_A/B_rcpt-like"/>
</dbReference>
<accession>A0A2B4RZF4</accession>
<dbReference type="InterPro" id="IPR051963">
    <property type="entry name" value="Adhesion_GPCR_A"/>
</dbReference>
<comment type="similarity">
    <text evidence="1">Belongs to the G-protein coupled receptor 2 family. Adhesion G-protein coupled receptor (ADGR) subfamily.</text>
</comment>
<dbReference type="Pfam" id="PF26588">
    <property type="entry name" value="GAIN_ADGRA3"/>
    <property type="match status" value="1"/>
</dbReference>
<keyword evidence="3" id="KW-0732">Signal</keyword>
<dbReference type="InterPro" id="IPR007110">
    <property type="entry name" value="Ig-like_dom"/>
</dbReference>
<dbReference type="Gene3D" id="3.30.70.960">
    <property type="entry name" value="SEA domain"/>
    <property type="match status" value="1"/>
</dbReference>
<feature type="signal peptide" evidence="3">
    <location>
        <begin position="1"/>
        <end position="23"/>
    </location>
</feature>
<reference evidence="7" key="1">
    <citation type="journal article" date="2017" name="bioRxiv">
        <title>Comparative analysis of the genomes of Stylophora pistillata and Acropora digitifera provides evidence for extensive differences between species of corals.</title>
        <authorList>
            <person name="Voolstra C.R."/>
            <person name="Li Y."/>
            <person name="Liew Y.J."/>
            <person name="Baumgarten S."/>
            <person name="Zoccola D."/>
            <person name="Flot J.-F."/>
            <person name="Tambutte S."/>
            <person name="Allemand D."/>
            <person name="Aranda M."/>
        </authorList>
    </citation>
    <scope>NUCLEOTIDE SEQUENCE [LARGE SCALE GENOMIC DNA]</scope>
</reference>
<dbReference type="InterPro" id="IPR036364">
    <property type="entry name" value="SEA_dom_sf"/>
</dbReference>
<name>A0A2B4RZF4_STYPI</name>
<dbReference type="SUPFAM" id="SSF48726">
    <property type="entry name" value="Immunoglobulin"/>
    <property type="match status" value="1"/>
</dbReference>
<dbReference type="Gene3D" id="2.60.40.10">
    <property type="entry name" value="Immunoglobulins"/>
    <property type="match status" value="1"/>
</dbReference>
<dbReference type="CDD" id="cd00096">
    <property type="entry name" value="Ig"/>
    <property type="match status" value="1"/>
</dbReference>
<dbReference type="InterPro" id="IPR002889">
    <property type="entry name" value="WSC_carb-bd"/>
</dbReference>
<dbReference type="GO" id="GO:0007166">
    <property type="term" value="P:cell surface receptor signaling pathway"/>
    <property type="evidence" value="ECO:0007669"/>
    <property type="project" value="TreeGrafter"/>
</dbReference>
<dbReference type="InterPro" id="IPR003599">
    <property type="entry name" value="Ig_sub"/>
</dbReference>
<dbReference type="InterPro" id="IPR036179">
    <property type="entry name" value="Ig-like_dom_sf"/>
</dbReference>
<evidence type="ECO:0000259" key="4">
    <source>
        <dbReference type="PROSITE" id="PS50024"/>
    </source>
</evidence>
<dbReference type="SMART" id="SM01411">
    <property type="entry name" value="Ephrin_rec_like"/>
    <property type="match status" value="1"/>
</dbReference>
<keyword evidence="2 6" id="KW-0675">Receptor</keyword>
<dbReference type="InterPro" id="IPR013783">
    <property type="entry name" value="Ig-like_fold"/>
</dbReference>
<dbReference type="PROSITE" id="PS50835">
    <property type="entry name" value="IG_LIKE"/>
    <property type="match status" value="1"/>
</dbReference>
<feature type="chain" id="PRO_5012947939" evidence="3">
    <location>
        <begin position="24"/>
        <end position="895"/>
    </location>
</feature>
<comment type="caution">
    <text evidence="6">The sequence shown here is derived from an EMBL/GenBank/DDBJ whole genome shotgun (WGS) entry which is preliminary data.</text>
</comment>
<dbReference type="Pfam" id="PF01822">
    <property type="entry name" value="WSC"/>
    <property type="match status" value="1"/>
</dbReference>
<protein>
    <submittedName>
        <fullName evidence="6">G-protein coupled receptor 124</fullName>
    </submittedName>
</protein>
<dbReference type="Gene3D" id="2.10.50.10">
    <property type="entry name" value="Tumor Necrosis Factor Receptor, subunit A, domain 2"/>
    <property type="match status" value="1"/>
</dbReference>
<dbReference type="PROSITE" id="PS50024">
    <property type="entry name" value="SEA"/>
    <property type="match status" value="1"/>
</dbReference>
<dbReference type="SMART" id="SM00408">
    <property type="entry name" value="IGc2"/>
    <property type="match status" value="1"/>
</dbReference>
<dbReference type="SUPFAM" id="SSF82671">
    <property type="entry name" value="SEA domain"/>
    <property type="match status" value="1"/>
</dbReference>
<dbReference type="AlphaFoldDB" id="A0A2B4RZF4"/>
<feature type="non-terminal residue" evidence="6">
    <location>
        <position position="895"/>
    </location>
</feature>
<dbReference type="GO" id="GO:0005886">
    <property type="term" value="C:plasma membrane"/>
    <property type="evidence" value="ECO:0007669"/>
    <property type="project" value="TreeGrafter"/>
</dbReference>
<dbReference type="Proteomes" id="UP000225706">
    <property type="component" value="Unassembled WGS sequence"/>
</dbReference>
<dbReference type="PANTHER" id="PTHR45930">
    <property type="entry name" value="G-PROTEIN COUPLED RECEPTOR 124-LIKE PROTEIN"/>
    <property type="match status" value="1"/>
</dbReference>
<feature type="domain" description="SEA" evidence="4">
    <location>
        <begin position="620"/>
        <end position="738"/>
    </location>
</feature>
<dbReference type="OrthoDB" id="413581at2759"/>
<dbReference type="InterPro" id="IPR058808">
    <property type="entry name" value="GAIN_ADGRA2/3"/>
</dbReference>
<evidence type="ECO:0000256" key="3">
    <source>
        <dbReference type="SAM" id="SignalP"/>
    </source>
</evidence>
<evidence type="ECO:0000313" key="7">
    <source>
        <dbReference type="Proteomes" id="UP000225706"/>
    </source>
</evidence>
<dbReference type="InterPro" id="IPR003598">
    <property type="entry name" value="Ig_sub2"/>
</dbReference>
<gene>
    <name evidence="6" type="primary">GPR124</name>
    <name evidence="6" type="ORF">AWC38_SpisGene13885</name>
</gene>
<dbReference type="SMART" id="SM00409">
    <property type="entry name" value="IG"/>
    <property type="match status" value="1"/>
</dbReference>
<evidence type="ECO:0000313" key="6">
    <source>
        <dbReference type="EMBL" id="PFX21622.1"/>
    </source>
</evidence>
<evidence type="ECO:0000259" key="5">
    <source>
        <dbReference type="PROSITE" id="PS50835"/>
    </source>
</evidence>
<dbReference type="EMBL" id="LSMT01000270">
    <property type="protein sequence ID" value="PFX21622.1"/>
    <property type="molecule type" value="Genomic_DNA"/>
</dbReference>
<feature type="domain" description="Ig-like" evidence="5">
    <location>
        <begin position="538"/>
        <end position="617"/>
    </location>
</feature>
<dbReference type="InterPro" id="IPR000082">
    <property type="entry name" value="SEA_dom"/>
</dbReference>
<sequence length="895" mass="98978">MYDKRTFVLSSTLLALFFIQTRSTSVNFFRLGCFQDNRTRAMPEMLGDWRSDQSNAIQKCAQAAKSAGYLIFGVQYGGECWSGPLAHVTYKKYGTSTRCVNGIGGSWAQDVYGIVNASLTANYEVKRCYEVDVIFYYQIQGGLTSGTISSTKSTFSLLFSGVSGIMSSLSACRSVEVSRKDILNSPPGVESVYFKIPLIFTASTSVPDDEVSQKLTNCINTLSNYKQFLDANTPKIKEGSVTHSKYNLSTISNKTSCCGGDIPPPCCGVGSIQINSTKCGCLPGFKFVPGSLCVRCPSDTYQNKQGQRSCKKCPGRKQTFGKTGITSESNCSDTNPLQLSDQVVYLPYDIESETLVTNVTVTGRLESLVQPLLFYMEDVTQQQLSRRESKRKRRDIDDFCEGAGTIGPLSYFCVHRLTGGIEVTDEFKFENGDEFEIKIRVTDSDQWGKTENTASIKFISRDNCKEIRALYDDATRECPKNVSSPKGRDSCPSEKCLLPLFDLLNRLNSSEILQMECSSDPHDLANVARIYSQCIGPPIISLSPNPQTVKRGAEVILKCNASSPLPLSVTWFKNGMPVGQSSSHLKIDSFDNDDQGDYFCRFSTYLTSSSTAPALVTMEDTFTSRVSFRIVNKNFKNDLQDPRSSSYSDMQIAIERNLDNYLDSGNPAWKYKVKLVKFRDSFKKVGVDLVIYSPAKNEDIAPYYNRLQSLLTDESAMGNILKPLKVSRNSVTIRSATHCLPKETGKKSVRGIFEWQLTVIGGTSSRVKCPYGPPEANATRSCGGNFLTGGVWKSPDVSLCKYKSARTNKLNDIAKTKVDKQNVAKVTKEVKVLTSEPDDMNEADAVLIADVIDSIVLLDDSLNETAQDVVEVIDNVMKMKKKDLQESQRTSKASA</sequence>
<organism evidence="6 7">
    <name type="scientific">Stylophora pistillata</name>
    <name type="common">Smooth cauliflower coral</name>
    <dbReference type="NCBI Taxonomy" id="50429"/>
    <lineage>
        <taxon>Eukaryota</taxon>
        <taxon>Metazoa</taxon>
        <taxon>Cnidaria</taxon>
        <taxon>Anthozoa</taxon>
        <taxon>Hexacorallia</taxon>
        <taxon>Scleractinia</taxon>
        <taxon>Astrocoeniina</taxon>
        <taxon>Pocilloporidae</taxon>
        <taxon>Stylophora</taxon>
    </lineage>
</organism>
<dbReference type="STRING" id="50429.A0A2B4RZF4"/>